<keyword evidence="1" id="KW-1133">Transmembrane helix</keyword>
<dbReference type="EMBL" id="CP118378">
    <property type="protein sequence ID" value="WFD44382.1"/>
    <property type="molecule type" value="Genomic_DNA"/>
</dbReference>
<keyword evidence="3" id="KW-1185">Reference proteome</keyword>
<evidence type="ECO:0000256" key="1">
    <source>
        <dbReference type="SAM" id="Phobius"/>
    </source>
</evidence>
<gene>
    <name evidence="2" type="ORF">MPSI1_003050</name>
</gene>
<reference evidence="2" key="1">
    <citation type="submission" date="2023-02" db="EMBL/GenBank/DDBJ databases">
        <title>Mating type loci evolution in Malassezia.</title>
        <authorList>
            <person name="Coelho M.A."/>
        </authorList>
    </citation>
    <scope>NUCLEOTIDE SEQUENCE</scope>
    <source>
        <strain evidence="2">CBS 14136</strain>
    </source>
</reference>
<dbReference type="AlphaFoldDB" id="A0AAF0JET4"/>
<organism evidence="2 3">
    <name type="scientific">Malassezia psittaci</name>
    <dbReference type="NCBI Taxonomy" id="1821823"/>
    <lineage>
        <taxon>Eukaryota</taxon>
        <taxon>Fungi</taxon>
        <taxon>Dikarya</taxon>
        <taxon>Basidiomycota</taxon>
        <taxon>Ustilaginomycotina</taxon>
        <taxon>Malasseziomycetes</taxon>
        <taxon>Malasseziales</taxon>
        <taxon>Malasseziaceae</taxon>
        <taxon>Malassezia</taxon>
    </lineage>
</organism>
<dbReference type="Proteomes" id="UP001214628">
    <property type="component" value="Chromosome 4"/>
</dbReference>
<evidence type="ECO:0000313" key="2">
    <source>
        <dbReference type="EMBL" id="WFD44382.1"/>
    </source>
</evidence>
<feature type="transmembrane region" description="Helical" evidence="1">
    <location>
        <begin position="6"/>
        <end position="24"/>
    </location>
</feature>
<keyword evidence="1" id="KW-0812">Transmembrane</keyword>
<accession>A0AAF0JET4</accession>
<proteinExistence type="predicted"/>
<protein>
    <submittedName>
        <fullName evidence="2">Uncharacterized protein</fullName>
    </submittedName>
</protein>
<keyword evidence="1" id="KW-0472">Membrane</keyword>
<name>A0AAF0JET4_9BASI</name>
<evidence type="ECO:0000313" key="3">
    <source>
        <dbReference type="Proteomes" id="UP001214628"/>
    </source>
</evidence>
<sequence length="102" mass="11132">MATVGDYIGLSLVLALAFVVILGLRHKADAKKVLSDKKKDLKTHGIDISSEGVSIRTNHHALSREEYINATQKKFNEGGAYMAEHMDAMKFGPGQSNDKKSS</sequence>